<name>A0ABS4BMB4_9HYPH</name>
<protein>
    <submittedName>
        <fullName evidence="2">Glycosyltransferase family 4 protein</fullName>
    </submittedName>
</protein>
<comment type="caution">
    <text evidence="2">The sequence shown here is derived from an EMBL/GenBank/DDBJ whole genome shotgun (WGS) entry which is preliminary data.</text>
</comment>
<dbReference type="EMBL" id="JAGJCF010000021">
    <property type="protein sequence ID" value="MBP0617877.1"/>
    <property type="molecule type" value="Genomic_DNA"/>
</dbReference>
<gene>
    <name evidence="2" type="ORF">J6595_20045</name>
</gene>
<accession>A0ABS4BMB4</accession>
<dbReference type="SUPFAM" id="SSF53756">
    <property type="entry name" value="UDP-Glycosyltransferase/glycogen phosphorylase"/>
    <property type="match status" value="1"/>
</dbReference>
<dbReference type="PANTHER" id="PTHR46401:SF2">
    <property type="entry name" value="GLYCOSYLTRANSFERASE WBBK-RELATED"/>
    <property type="match status" value="1"/>
</dbReference>
<evidence type="ECO:0000256" key="1">
    <source>
        <dbReference type="ARBA" id="ARBA00022679"/>
    </source>
</evidence>
<evidence type="ECO:0000313" key="2">
    <source>
        <dbReference type="EMBL" id="MBP0617877.1"/>
    </source>
</evidence>
<sequence length="437" mass="48359">MTFFLDLTRISSRLLRGAPTGIDRVEYAYAEELVSKQKYDEVVPVITTPVATGAIPLETMREHLAKIESGWLRDRIDSSEDAFYMSLKRRIEAKPDPRQVGATTLKRQSRRQAIAKTLQFPFREIAGAPQLLRRKVNATRGEKRGYFHASHTQLDKPERFSWLSAPKIPSVFLIHDAIPVDYPEFCSPGSAARHHARLKTVADRASLIIANSAATETAVSRYMSEQGWSVPRIEVVPLAVDRWFTAAKHEASVIPAAPYFVCVGTIEPRKNLNFLFNVWRGVVEKYGSEAPKLVLVGRRGWENENIIDILERSRELGPHLVEVADLSDLGLSALLRGARALLAPSLVEGFSLPVAEALAIGTPVIASDIAVHREISDGRALLLGAVDGPSWLQAVDAMTPSASALRDEWAHRASGYVPMSWERHVEKAMTAITATMA</sequence>
<dbReference type="Pfam" id="PF13692">
    <property type="entry name" value="Glyco_trans_1_4"/>
    <property type="match status" value="1"/>
</dbReference>
<dbReference type="PANTHER" id="PTHR46401">
    <property type="entry name" value="GLYCOSYLTRANSFERASE WBBK-RELATED"/>
    <property type="match status" value="1"/>
</dbReference>
<dbReference type="Gene3D" id="3.40.50.2000">
    <property type="entry name" value="Glycogen Phosphorylase B"/>
    <property type="match status" value="1"/>
</dbReference>
<dbReference type="Proteomes" id="UP000678276">
    <property type="component" value="Unassembled WGS sequence"/>
</dbReference>
<dbReference type="CDD" id="cd03809">
    <property type="entry name" value="GT4_MtfB-like"/>
    <property type="match status" value="1"/>
</dbReference>
<dbReference type="RefSeq" id="WP_209597077.1">
    <property type="nucleotide sequence ID" value="NZ_JAGJCF010000021.1"/>
</dbReference>
<reference evidence="2 3" key="1">
    <citation type="submission" date="2021-04" db="EMBL/GenBank/DDBJ databases">
        <title>Whole genome sequence of Jiella sp. KSK16Y-1.</title>
        <authorList>
            <person name="Tuo L."/>
        </authorList>
    </citation>
    <scope>NUCLEOTIDE SEQUENCE [LARGE SCALE GENOMIC DNA]</scope>
    <source>
        <strain evidence="2 3">KSK16Y-1</strain>
    </source>
</reference>
<keyword evidence="1" id="KW-0808">Transferase</keyword>
<proteinExistence type="predicted"/>
<organism evidence="2 3">
    <name type="scientific">Jiella mangrovi</name>
    <dbReference type="NCBI Taxonomy" id="2821407"/>
    <lineage>
        <taxon>Bacteria</taxon>
        <taxon>Pseudomonadati</taxon>
        <taxon>Pseudomonadota</taxon>
        <taxon>Alphaproteobacteria</taxon>
        <taxon>Hyphomicrobiales</taxon>
        <taxon>Aurantimonadaceae</taxon>
        <taxon>Jiella</taxon>
    </lineage>
</organism>
<keyword evidence="3" id="KW-1185">Reference proteome</keyword>
<evidence type="ECO:0000313" key="3">
    <source>
        <dbReference type="Proteomes" id="UP000678276"/>
    </source>
</evidence>